<protein>
    <submittedName>
        <fullName evidence="1">Uncharacterized protein</fullName>
    </submittedName>
</protein>
<dbReference type="EMBL" id="CATQJL010000326">
    <property type="protein sequence ID" value="CAJ0608944.1"/>
    <property type="molecule type" value="Genomic_DNA"/>
</dbReference>
<proteinExistence type="predicted"/>
<accession>A0AA36MDC8</accession>
<comment type="caution">
    <text evidence="1">The sequence shown here is derived from an EMBL/GenBank/DDBJ whole genome shotgun (WGS) entry which is preliminary data.</text>
</comment>
<evidence type="ECO:0000313" key="2">
    <source>
        <dbReference type="Proteomes" id="UP001176961"/>
    </source>
</evidence>
<reference evidence="1" key="1">
    <citation type="submission" date="2023-07" db="EMBL/GenBank/DDBJ databases">
        <authorList>
            <consortium name="CYATHOMIX"/>
        </authorList>
    </citation>
    <scope>NUCLEOTIDE SEQUENCE</scope>
    <source>
        <strain evidence="1">N/A</strain>
    </source>
</reference>
<sequence>MKRLPTILEEFIDLFATKLDEIGVSWGFFTTPHHWNSVVGDDWDKWKNKTIWLAKAGVYWLEESNKRISQPFLYQEDRIEGTGTCGINDYTINYSHPFYAKNDDHDPERSKAYHMLQSLIKSKSFPIN</sequence>
<name>A0AA36MDC8_CYLNA</name>
<gene>
    <name evidence="1" type="ORF">CYNAS_LOCUS20927</name>
</gene>
<keyword evidence="2" id="KW-1185">Reference proteome</keyword>
<dbReference type="Proteomes" id="UP001176961">
    <property type="component" value="Unassembled WGS sequence"/>
</dbReference>
<organism evidence="1 2">
    <name type="scientific">Cylicocyclus nassatus</name>
    <name type="common">Nematode worm</name>
    <dbReference type="NCBI Taxonomy" id="53992"/>
    <lineage>
        <taxon>Eukaryota</taxon>
        <taxon>Metazoa</taxon>
        <taxon>Ecdysozoa</taxon>
        <taxon>Nematoda</taxon>
        <taxon>Chromadorea</taxon>
        <taxon>Rhabditida</taxon>
        <taxon>Rhabditina</taxon>
        <taxon>Rhabditomorpha</taxon>
        <taxon>Strongyloidea</taxon>
        <taxon>Strongylidae</taxon>
        <taxon>Cylicocyclus</taxon>
    </lineage>
</organism>
<evidence type="ECO:0000313" key="1">
    <source>
        <dbReference type="EMBL" id="CAJ0608944.1"/>
    </source>
</evidence>
<dbReference type="AlphaFoldDB" id="A0AA36MDC8"/>